<reference evidence="2" key="1">
    <citation type="journal article" date="2010" name="Genome Res.">
        <title>Population genomic sequencing of Coccidioides fungi reveals recent hybridization and transposon control.</title>
        <authorList>
            <person name="Neafsey D.E."/>
            <person name="Barker B.M."/>
            <person name="Sharpton T.J."/>
            <person name="Stajich J.E."/>
            <person name="Park D.J."/>
            <person name="Whiston E."/>
            <person name="Hung C.-Y."/>
            <person name="McMahan C."/>
            <person name="White J."/>
            <person name="Sykes S."/>
            <person name="Heiman D."/>
            <person name="Young S."/>
            <person name="Zeng Q."/>
            <person name="Abouelleil A."/>
            <person name="Aftuck L."/>
            <person name="Bessette D."/>
            <person name="Brown A."/>
            <person name="FitzGerald M."/>
            <person name="Lui A."/>
            <person name="Macdonald J.P."/>
            <person name="Priest M."/>
            <person name="Orbach M.J."/>
            <person name="Galgiani J.N."/>
            <person name="Kirkland T.N."/>
            <person name="Cole G.T."/>
            <person name="Birren B.W."/>
            <person name="Henn M.R."/>
            <person name="Taylor J.W."/>
            <person name="Rounsley S.D."/>
        </authorList>
    </citation>
    <scope>NUCLEOTIDE SEQUENCE [LARGE SCALE GENOMIC DNA]</scope>
    <source>
        <strain evidence="2">H538.4</strain>
    </source>
</reference>
<dbReference type="Proteomes" id="UP000054563">
    <property type="component" value="Unassembled WGS sequence"/>
</dbReference>
<proteinExistence type="predicted"/>
<protein>
    <submittedName>
        <fullName evidence="1">Uncharacterized protein</fullName>
    </submittedName>
</protein>
<evidence type="ECO:0000313" key="2">
    <source>
        <dbReference type="Proteomes" id="UP000054563"/>
    </source>
</evidence>
<evidence type="ECO:0000313" key="1">
    <source>
        <dbReference type="EMBL" id="KMU92635.1"/>
    </source>
</evidence>
<accession>A0A0J8S5F7</accession>
<sequence>MLLELPKPQNQVVHSLEEGGIEGENNREIDGVGQRGEPEVWGLKQRELDREEVSKSHVLGQGGALKLITEADRCWVGGKRHYREANSALECGLLCSTMTYMVARCFRGPGI</sequence>
<dbReference type="AlphaFoldDB" id="A0A0J8S5F7"/>
<name>A0A0J8S5F7_COCIT</name>
<dbReference type="EMBL" id="DS017111">
    <property type="protein sequence ID" value="KMU92635.1"/>
    <property type="molecule type" value="Genomic_DNA"/>
</dbReference>
<organism evidence="1 2">
    <name type="scientific">Coccidioides immitis H538.4</name>
    <dbReference type="NCBI Taxonomy" id="396776"/>
    <lineage>
        <taxon>Eukaryota</taxon>
        <taxon>Fungi</taxon>
        <taxon>Dikarya</taxon>
        <taxon>Ascomycota</taxon>
        <taxon>Pezizomycotina</taxon>
        <taxon>Eurotiomycetes</taxon>
        <taxon>Eurotiomycetidae</taxon>
        <taxon>Onygenales</taxon>
        <taxon>Onygenaceae</taxon>
        <taxon>Coccidioides</taxon>
    </lineage>
</organism>
<gene>
    <name evidence="1" type="ORF">CIHG_10418</name>
</gene>
<dbReference type="VEuPathDB" id="FungiDB:CIHG_10418"/>